<dbReference type="Pfam" id="PF02541">
    <property type="entry name" value="Ppx-GppA"/>
    <property type="match status" value="1"/>
</dbReference>
<dbReference type="Gene3D" id="3.30.420.150">
    <property type="entry name" value="Exopolyphosphatase. Domain 2"/>
    <property type="match status" value="1"/>
</dbReference>
<protein>
    <submittedName>
        <fullName evidence="3">Exopolyphosphatase/guanosine-5'-triphosphate, 3'-diphosphate pyrophosphatase</fullName>
        <ecNumber evidence="3">3.6.1.11</ecNumber>
        <ecNumber evidence="3">3.6.1.40</ecNumber>
    </submittedName>
</protein>
<name>A0ABS2NPB9_9FIRM</name>
<dbReference type="GO" id="GO:0004309">
    <property type="term" value="F:exopolyphosphatase activity"/>
    <property type="evidence" value="ECO:0007669"/>
    <property type="project" value="UniProtKB-EC"/>
</dbReference>
<dbReference type="CDD" id="cd24054">
    <property type="entry name" value="ASKHA_NBD_AaPPX-GppA_MtPPX2-like"/>
    <property type="match status" value="1"/>
</dbReference>
<dbReference type="InterPro" id="IPR043129">
    <property type="entry name" value="ATPase_NBD"/>
</dbReference>
<dbReference type="EMBL" id="JAFBEE010000006">
    <property type="protein sequence ID" value="MBM7614793.1"/>
    <property type="molecule type" value="Genomic_DNA"/>
</dbReference>
<dbReference type="InterPro" id="IPR003695">
    <property type="entry name" value="Ppx_GppA_N"/>
</dbReference>
<organism evidence="3 4">
    <name type="scientific">Alkaliphilus hydrothermalis</name>
    <dbReference type="NCBI Taxonomy" id="1482730"/>
    <lineage>
        <taxon>Bacteria</taxon>
        <taxon>Bacillati</taxon>
        <taxon>Bacillota</taxon>
        <taxon>Clostridia</taxon>
        <taxon>Peptostreptococcales</taxon>
        <taxon>Natronincolaceae</taxon>
        <taxon>Alkaliphilus</taxon>
    </lineage>
</organism>
<feature type="domain" description="Ppx/GppA phosphatase N-terminal" evidence="2">
    <location>
        <begin position="22"/>
        <end position="303"/>
    </location>
</feature>
<evidence type="ECO:0000313" key="3">
    <source>
        <dbReference type="EMBL" id="MBM7614793.1"/>
    </source>
</evidence>
<comment type="caution">
    <text evidence="3">The sequence shown here is derived from an EMBL/GenBank/DDBJ whole genome shotgun (WGS) entry which is preliminary data.</text>
</comment>
<comment type="similarity">
    <text evidence="1">Belongs to the GppA/Ppx family.</text>
</comment>
<keyword evidence="3" id="KW-0378">Hydrolase</keyword>
<proteinExistence type="inferred from homology"/>
<evidence type="ECO:0000256" key="1">
    <source>
        <dbReference type="ARBA" id="ARBA00007125"/>
    </source>
</evidence>
<dbReference type="PANTHER" id="PTHR30005">
    <property type="entry name" value="EXOPOLYPHOSPHATASE"/>
    <property type="match status" value="1"/>
</dbReference>
<sequence>MKRYATIDIGTNSMRLLLAEVDGQQILHRQKHLNTTRIGKSVDQDGRITSEGLQTNLKAYVDFVNQAKQWGAEDIWAIATSAVRDAENGQEFADEAHHATGVKIEIIDGKQEAILGYQGVLMGLKEPLPQVFLIDIGGGSTELIIGDDKRIIEANSYNIGAVRMTERWITTDPPVDNEINDLVEEITRILEEPLKSYPSNLEHIIGIGGTATTIAALHQALVPYDPDKVHGYKLGLQEIADLRGKIKLLSNAERRQLKGLEPKRADIIVAGITIMITAMELLKIPELMISEYDNLEGLLWSKVNGRKV</sequence>
<evidence type="ECO:0000259" key="2">
    <source>
        <dbReference type="Pfam" id="PF02541"/>
    </source>
</evidence>
<dbReference type="InterPro" id="IPR050273">
    <property type="entry name" value="GppA/Ppx_hydrolase"/>
</dbReference>
<gene>
    <name evidence="3" type="ORF">JOC73_001307</name>
</gene>
<accession>A0ABS2NPB9</accession>
<dbReference type="Proteomes" id="UP001314796">
    <property type="component" value="Unassembled WGS sequence"/>
</dbReference>
<dbReference type="SUPFAM" id="SSF53067">
    <property type="entry name" value="Actin-like ATPase domain"/>
    <property type="match status" value="2"/>
</dbReference>
<dbReference type="EC" id="3.6.1.11" evidence="3"/>
<keyword evidence="4" id="KW-1185">Reference proteome</keyword>
<dbReference type="EC" id="3.6.1.40" evidence="3"/>
<dbReference type="GO" id="GO:0008894">
    <property type="term" value="F:guanosine-5'-triphosphate,3'-diphosphate diphosphatase activity"/>
    <property type="evidence" value="ECO:0007669"/>
    <property type="project" value="UniProtKB-EC"/>
</dbReference>
<reference evidence="3 4" key="1">
    <citation type="submission" date="2021-01" db="EMBL/GenBank/DDBJ databases">
        <title>Genomic Encyclopedia of Type Strains, Phase IV (KMG-IV): sequencing the most valuable type-strain genomes for metagenomic binning, comparative biology and taxonomic classification.</title>
        <authorList>
            <person name="Goeker M."/>
        </authorList>
    </citation>
    <scope>NUCLEOTIDE SEQUENCE [LARGE SCALE GENOMIC DNA]</scope>
    <source>
        <strain evidence="3 4">DSM 25890</strain>
    </source>
</reference>
<dbReference type="PANTHER" id="PTHR30005:SF0">
    <property type="entry name" value="RETROGRADE REGULATION PROTEIN 2"/>
    <property type="match status" value="1"/>
</dbReference>
<dbReference type="Gene3D" id="3.30.420.40">
    <property type="match status" value="1"/>
</dbReference>
<evidence type="ECO:0000313" key="4">
    <source>
        <dbReference type="Proteomes" id="UP001314796"/>
    </source>
</evidence>
<dbReference type="RefSeq" id="WP_204401337.1">
    <property type="nucleotide sequence ID" value="NZ_JAFBEE010000006.1"/>
</dbReference>